<organism evidence="13 14">
    <name type="scientific">Microbacterium oryzae</name>
    <dbReference type="NCBI Taxonomy" id="743009"/>
    <lineage>
        <taxon>Bacteria</taxon>
        <taxon>Bacillati</taxon>
        <taxon>Actinomycetota</taxon>
        <taxon>Actinomycetes</taxon>
        <taxon>Micrococcales</taxon>
        <taxon>Microbacteriaceae</taxon>
        <taxon>Microbacterium</taxon>
    </lineage>
</organism>
<name>A0A6I6DYA1_9MICO</name>
<dbReference type="Pfam" id="PF01351">
    <property type="entry name" value="RNase_HII"/>
    <property type="match status" value="1"/>
</dbReference>
<dbReference type="EC" id="3.1.26.4" evidence="11"/>
<dbReference type="InterPro" id="IPR012337">
    <property type="entry name" value="RNaseH-like_sf"/>
</dbReference>
<gene>
    <name evidence="13" type="ORF">D7D94_04185</name>
</gene>
<evidence type="ECO:0000256" key="1">
    <source>
        <dbReference type="ARBA" id="ARBA00000077"/>
    </source>
</evidence>
<dbReference type="Proteomes" id="UP000422989">
    <property type="component" value="Chromosome"/>
</dbReference>
<dbReference type="InterPro" id="IPR036397">
    <property type="entry name" value="RNaseH_sf"/>
</dbReference>
<keyword evidence="6 10" id="KW-0540">Nuclease</keyword>
<keyword evidence="5" id="KW-0963">Cytoplasm</keyword>
<evidence type="ECO:0000256" key="9">
    <source>
        <dbReference type="ARBA" id="ARBA00022801"/>
    </source>
</evidence>
<evidence type="ECO:0000313" key="14">
    <source>
        <dbReference type="Proteomes" id="UP000422989"/>
    </source>
</evidence>
<evidence type="ECO:0000256" key="8">
    <source>
        <dbReference type="ARBA" id="ARBA00022759"/>
    </source>
</evidence>
<dbReference type="NCBIfam" id="NF000595">
    <property type="entry name" value="PRK00015.1-3"/>
    <property type="match status" value="1"/>
</dbReference>
<comment type="function">
    <text evidence="3 11">Endonuclease that specifically degrades the RNA of RNA-DNA hybrids.</text>
</comment>
<keyword evidence="14" id="KW-1185">Reference proteome</keyword>
<dbReference type="PANTHER" id="PTHR10954">
    <property type="entry name" value="RIBONUCLEASE H2 SUBUNIT A"/>
    <property type="match status" value="1"/>
</dbReference>
<dbReference type="PROSITE" id="PS51975">
    <property type="entry name" value="RNASE_H_2"/>
    <property type="match status" value="1"/>
</dbReference>
<dbReference type="GO" id="GO:0006298">
    <property type="term" value="P:mismatch repair"/>
    <property type="evidence" value="ECO:0007669"/>
    <property type="project" value="TreeGrafter"/>
</dbReference>
<dbReference type="PANTHER" id="PTHR10954:SF18">
    <property type="entry name" value="RIBONUCLEASE HII"/>
    <property type="match status" value="1"/>
</dbReference>
<evidence type="ECO:0000256" key="5">
    <source>
        <dbReference type="ARBA" id="ARBA00022490"/>
    </source>
</evidence>
<dbReference type="InterPro" id="IPR024567">
    <property type="entry name" value="RNase_HII/HIII_dom"/>
</dbReference>
<dbReference type="Gene3D" id="3.30.420.10">
    <property type="entry name" value="Ribonuclease H-like superfamily/Ribonuclease H"/>
    <property type="match status" value="1"/>
</dbReference>
<evidence type="ECO:0000256" key="7">
    <source>
        <dbReference type="ARBA" id="ARBA00022723"/>
    </source>
</evidence>
<evidence type="ECO:0000256" key="11">
    <source>
        <dbReference type="RuleBase" id="RU003515"/>
    </source>
</evidence>
<dbReference type="GO" id="GO:0046872">
    <property type="term" value="F:metal ion binding"/>
    <property type="evidence" value="ECO:0007669"/>
    <property type="project" value="UniProtKB-KW"/>
</dbReference>
<accession>A0A6I6DYA1</accession>
<evidence type="ECO:0000259" key="12">
    <source>
        <dbReference type="PROSITE" id="PS51975"/>
    </source>
</evidence>
<protein>
    <recommendedName>
        <fullName evidence="11">Ribonuclease</fullName>
        <ecNumber evidence="11">3.1.26.4</ecNumber>
    </recommendedName>
</protein>
<proteinExistence type="inferred from homology"/>
<evidence type="ECO:0000256" key="3">
    <source>
        <dbReference type="ARBA" id="ARBA00004065"/>
    </source>
</evidence>
<feature type="binding site" evidence="10">
    <location>
        <position position="26"/>
    </location>
    <ligand>
        <name>a divalent metal cation</name>
        <dbReference type="ChEBI" id="CHEBI:60240"/>
    </ligand>
</feature>
<dbReference type="RefSeq" id="WP_156241438.1">
    <property type="nucleotide sequence ID" value="NZ_BAAAZL010000002.1"/>
</dbReference>
<feature type="binding site" evidence="10">
    <location>
        <position position="126"/>
    </location>
    <ligand>
        <name>a divalent metal cation</name>
        <dbReference type="ChEBI" id="CHEBI:60240"/>
    </ligand>
</feature>
<dbReference type="KEGG" id="moj:D7D94_04185"/>
<dbReference type="EMBL" id="CP032550">
    <property type="protein sequence ID" value="QGU26954.1"/>
    <property type="molecule type" value="Genomic_DNA"/>
</dbReference>
<evidence type="ECO:0000256" key="2">
    <source>
        <dbReference type="ARBA" id="ARBA00001946"/>
    </source>
</evidence>
<evidence type="ECO:0000256" key="6">
    <source>
        <dbReference type="ARBA" id="ARBA00022722"/>
    </source>
</evidence>
<evidence type="ECO:0000313" key="13">
    <source>
        <dbReference type="EMBL" id="QGU26954.1"/>
    </source>
</evidence>
<sequence length="219" mass="22732">MTVVAPTLDQERALLAERPLVFGLDEVGRGALAGPVTIGASVVDAEAIASPVPDGLRDSKLVPAGRRADVAQRAAGWVRASALGWATAAEVDEAGIIRALGLAAVRALAALEEQGYAPATGVVLLDGNHDYISPVRGGGLDVRTVVKGDRDCASLAAASVLAKVARDDLMVRLHDDAPAYEWASNKGYASATHRSAIRDHGLSAHHRHSWAIADAPALF</sequence>
<dbReference type="GO" id="GO:0004523">
    <property type="term" value="F:RNA-DNA hybrid ribonuclease activity"/>
    <property type="evidence" value="ECO:0007669"/>
    <property type="project" value="UniProtKB-UniRule"/>
</dbReference>
<keyword evidence="7 10" id="KW-0479">Metal-binding</keyword>
<feature type="binding site" evidence="10">
    <location>
        <position position="25"/>
    </location>
    <ligand>
        <name>a divalent metal cation</name>
        <dbReference type="ChEBI" id="CHEBI:60240"/>
    </ligand>
</feature>
<dbReference type="OrthoDB" id="9803420at2"/>
<comment type="catalytic activity">
    <reaction evidence="1 10 11">
        <text>Endonucleolytic cleavage to 5'-phosphomonoester.</text>
        <dbReference type="EC" id="3.1.26.4"/>
    </reaction>
</comment>
<dbReference type="GO" id="GO:0005737">
    <property type="term" value="C:cytoplasm"/>
    <property type="evidence" value="ECO:0007669"/>
    <property type="project" value="UniProtKB-SubCell"/>
</dbReference>
<keyword evidence="8 10" id="KW-0255">Endonuclease</keyword>
<comment type="similarity">
    <text evidence="11">Belongs to the RNase HII family.</text>
</comment>
<keyword evidence="9 10" id="KW-0378">Hydrolase</keyword>
<dbReference type="GO" id="GO:0032299">
    <property type="term" value="C:ribonuclease H2 complex"/>
    <property type="evidence" value="ECO:0007669"/>
    <property type="project" value="TreeGrafter"/>
</dbReference>
<feature type="domain" description="RNase H type-2" evidence="12">
    <location>
        <begin position="19"/>
        <end position="219"/>
    </location>
</feature>
<comment type="cofactor">
    <cofactor evidence="10">
        <name>Mn(2+)</name>
        <dbReference type="ChEBI" id="CHEBI:29035"/>
    </cofactor>
    <cofactor evidence="10">
        <name>Mg(2+)</name>
        <dbReference type="ChEBI" id="CHEBI:18420"/>
    </cofactor>
    <text evidence="10">Manganese or magnesium. Binds 1 divalent metal ion per monomer in the absence of substrate. May bind a second metal ion after substrate binding.</text>
</comment>
<dbReference type="InterPro" id="IPR001352">
    <property type="entry name" value="RNase_HII/HIII"/>
</dbReference>
<dbReference type="GO" id="GO:0003723">
    <property type="term" value="F:RNA binding"/>
    <property type="evidence" value="ECO:0007669"/>
    <property type="project" value="UniProtKB-UniRule"/>
</dbReference>
<dbReference type="SUPFAM" id="SSF53098">
    <property type="entry name" value="Ribonuclease H-like"/>
    <property type="match status" value="1"/>
</dbReference>
<reference evidence="13 14" key="1">
    <citation type="submission" date="2018-09" db="EMBL/GenBank/DDBJ databases">
        <title>Whole genome sequencing of Microbacterium oryzae strain MB-10T.</title>
        <authorList>
            <person name="Das S.K."/>
        </authorList>
    </citation>
    <scope>NUCLEOTIDE SEQUENCE [LARGE SCALE GENOMIC DNA]</scope>
    <source>
        <strain evidence="13 14">MB-10</strain>
    </source>
</reference>
<comment type="cofactor">
    <cofactor evidence="2">
        <name>Mg(2+)</name>
        <dbReference type="ChEBI" id="CHEBI:18420"/>
    </cofactor>
</comment>
<dbReference type="AlphaFoldDB" id="A0A6I6DYA1"/>
<comment type="subcellular location">
    <subcellularLocation>
        <location evidence="4">Cytoplasm</location>
    </subcellularLocation>
</comment>
<evidence type="ECO:0000256" key="10">
    <source>
        <dbReference type="PROSITE-ProRule" id="PRU01319"/>
    </source>
</evidence>
<dbReference type="GO" id="GO:0043137">
    <property type="term" value="P:DNA replication, removal of RNA primer"/>
    <property type="evidence" value="ECO:0007669"/>
    <property type="project" value="TreeGrafter"/>
</dbReference>
<evidence type="ECO:0000256" key="4">
    <source>
        <dbReference type="ARBA" id="ARBA00004496"/>
    </source>
</evidence>